<accession>A0A841IMK1</accession>
<evidence type="ECO:0000313" key="2">
    <source>
        <dbReference type="EMBL" id="MBB6119400.1"/>
    </source>
</evidence>
<sequence length="268" mass="30076">MTGSPLRIYDIMACDVYWDFDGTPLPKEQHKFLVSFHPTPGVPTPDLVESITARGPGGYEVAFTNQLFTPADTDGYIYDRTLDYYWYMVNLPTGFLPGGEYTIEVRGTDGSTQSRTRRQDGDASRRLVEHYTARREQLLDSFSPSGREELPGVPDDGELECSWRTLDLDGGPDAYYIYRLARGRSAREFDTQNLTWWDNIFIQRMRGRADAGLNRSAVKVGAGLEADTSYAYFVEVTDANVQGETNICIFQPHQYFRTPAAVAASAGT</sequence>
<evidence type="ECO:0000313" key="3">
    <source>
        <dbReference type="Proteomes" id="UP000536604"/>
    </source>
</evidence>
<protein>
    <submittedName>
        <fullName evidence="2">Uncharacterized protein</fullName>
    </submittedName>
</protein>
<keyword evidence="3" id="KW-1185">Reference proteome</keyword>
<gene>
    <name evidence="2" type="ORF">FHS13_001349</name>
</gene>
<dbReference type="AlphaFoldDB" id="A0A841IMK1"/>
<organism evidence="2 3">
    <name type="scientific">Nocardiopsis algeriensis</name>
    <dbReference type="NCBI Taxonomy" id="1478215"/>
    <lineage>
        <taxon>Bacteria</taxon>
        <taxon>Bacillati</taxon>
        <taxon>Actinomycetota</taxon>
        <taxon>Actinomycetes</taxon>
        <taxon>Streptosporangiales</taxon>
        <taxon>Nocardiopsidaceae</taxon>
        <taxon>Nocardiopsis</taxon>
    </lineage>
</organism>
<dbReference type="EMBL" id="JACHJO010000004">
    <property type="protein sequence ID" value="MBB6119400.1"/>
    <property type="molecule type" value="Genomic_DNA"/>
</dbReference>
<evidence type="ECO:0000256" key="1">
    <source>
        <dbReference type="SAM" id="MobiDB-lite"/>
    </source>
</evidence>
<dbReference type="Proteomes" id="UP000536604">
    <property type="component" value="Unassembled WGS sequence"/>
</dbReference>
<feature type="region of interest" description="Disordered" evidence="1">
    <location>
        <begin position="106"/>
        <end position="125"/>
    </location>
</feature>
<dbReference type="RefSeq" id="WP_184289256.1">
    <property type="nucleotide sequence ID" value="NZ_JACHJO010000004.1"/>
</dbReference>
<comment type="caution">
    <text evidence="2">The sequence shown here is derived from an EMBL/GenBank/DDBJ whole genome shotgun (WGS) entry which is preliminary data.</text>
</comment>
<reference evidence="2 3" key="1">
    <citation type="submission" date="2020-08" db="EMBL/GenBank/DDBJ databases">
        <title>Genomic Encyclopedia of Type Strains, Phase III (KMG-III): the genomes of soil and plant-associated and newly described type strains.</title>
        <authorList>
            <person name="Whitman W."/>
        </authorList>
    </citation>
    <scope>NUCLEOTIDE SEQUENCE [LARGE SCALE GENOMIC DNA]</scope>
    <source>
        <strain evidence="2 3">CECT 8712</strain>
    </source>
</reference>
<proteinExistence type="predicted"/>
<name>A0A841IMK1_9ACTN</name>